<protein>
    <submittedName>
        <fullName evidence="4">Retrovirus-related Pol polyprotein from transposon TNT 1-94</fullName>
    </submittedName>
</protein>
<dbReference type="Pfam" id="PF03732">
    <property type="entry name" value="Retrotrans_gag"/>
    <property type="match status" value="1"/>
</dbReference>
<evidence type="ECO:0000256" key="2">
    <source>
        <dbReference type="SAM" id="MobiDB-lite"/>
    </source>
</evidence>
<dbReference type="SUPFAM" id="SSF53098">
    <property type="entry name" value="Ribonuclease H-like"/>
    <property type="match status" value="1"/>
</dbReference>
<feature type="compositionally biased region" description="Pro residues" evidence="2">
    <location>
        <begin position="9"/>
        <end position="18"/>
    </location>
</feature>
<evidence type="ECO:0000313" key="4">
    <source>
        <dbReference type="EMBL" id="MCH79609.1"/>
    </source>
</evidence>
<keyword evidence="5" id="KW-1185">Reference proteome</keyword>
<keyword evidence="1" id="KW-0645">Protease</keyword>
<dbReference type="Proteomes" id="UP000265520">
    <property type="component" value="Unassembled WGS sequence"/>
</dbReference>
<dbReference type="GO" id="GO:0003676">
    <property type="term" value="F:nucleic acid binding"/>
    <property type="evidence" value="ECO:0007669"/>
    <property type="project" value="InterPro"/>
</dbReference>
<dbReference type="InterPro" id="IPR029472">
    <property type="entry name" value="Copia-like_N"/>
</dbReference>
<dbReference type="InterPro" id="IPR013103">
    <property type="entry name" value="RVT_2"/>
</dbReference>
<sequence>MARNAAVPVQPPIQPPQDPSQTPGNVYYIHSSDGPSSVSITPVLTHSNYHAWARSMRRALGAKNKYDFVDGTIPVPEPFDPSYRAWSRCNMLIHSWIMNSVEESIAQSIVYLENAIDVWEELKERFSRGDFIRISELQIEIYSLKQGTKSVSAFFTALKILWEELEAYLPTPVCNCPRKCVCITGVMNARSQHDLLRTIRFLTGLNDSFDLVRSQILLMDPLPTINKVFSMVIQYERQFGGSSSNLDSEDSQVLINASDSRRPQGRGKGHYNSSNNGSNNGYNSSGFNNSNANSSKKSNKHCTYCGRDNHIVDNCYQKYGFPSHYGRRANANQANVDDHGDGDDARSTRGTDSYGFTKEQYDKLVNLLQTSNAGASSSNPAQVNVVQHHHSGISCLAYSLSMISSSQDNWIIDSGASDHICSSITYFASYHEIDPVQVKMANGSISYAKIAGTVQFSRDFYLHDVLLVTDFTFNLISVSKLSDPSKYIVLFDGVYCYIQEKMSLKMIGSGELLNGLYYLKTSFKTNPIIKPATTIQANTNHIPTHTTSNCSIPSQAIWHFRFGHLSNKRLLNMKHDFPIVNIDHGSICDICHLAKHRKLSFNSSVNKATKCGELLHFDIWGPDSTPSIHNHKYFLTVVDDFSRFTWIILFKSKSEVTLLVQQFIVMIEKQFAVIVKTVRTDNGPEFLMPTFYASKVVYATFIINRVNTPLLQNKSPYTLWFNTLPDIHQLKVFGSLCFASTLSNHRTKLDPRARKCVFLGYKSGMKGVILLDLHSRHIFVSRNVTHYDHILPYPATPTSQPWSYHSPLDNVSTHYDISSPSQNPQPHIHIDTPHDDCSSQQNFHVDEHSSALLDSQVPTSPAVSNPATPATIEPTISPIEPTQSTRKSSRISTKPKHLSDYICNLTSKTLESSSSGILYPISDFHSYSFISNTLRKFAMAIDTESEPTSYKIASQNQHWVDAMDTELKALHQNRTWIYVDKPAHVTPIGNKWVYKIKHKADGSIERYKARLVSKGYNQVEGLDFFDTYSPVAKITTVRTLIALASIQHWNLHQMDVNNAFLPGELQEDVYMDVPQGVTSPRPNQVCKLLKSLYGLKQASRKWYERLTALLLQHGYTQSNSDHSLFTLTKGSSFTALLVYVDDIILAGNCMDEFDRIKQIMHHEFKIKDLGQLRYFLGIEVAHSSSGVTICQRKYCLDLLQDTGLIGAKPASTPLDSSIKLHQTDSAAYEDIAGYRRLVGKLLYLTTSRPDITFAVQQLSQYLASPTVVHYDTACRVVRYLKGSPGRGLFFPRDSTLQLQGFVDADWANCLDTRRSTSGYYFFLGNSLISWRAKKQHTVSRSSSEAEYRALSFASCELQWLLYLLADLHVSCVKPPVLFCDNQSAIHIASNPVFHERTKHLEIDCHFVRDKVQQGVFKLLPISTKAQLADFFTKALPPKLFQSFIVKLGLLNLYHTPACGRVLKLEDTNTKLLVDEETNTSLLVDEATNEAT</sequence>
<dbReference type="GO" id="GO:0004190">
    <property type="term" value="F:aspartic-type endopeptidase activity"/>
    <property type="evidence" value="ECO:0007669"/>
    <property type="project" value="UniProtKB-KW"/>
</dbReference>
<feature type="region of interest" description="Disordered" evidence="2">
    <location>
        <begin position="331"/>
        <end position="353"/>
    </location>
</feature>
<accession>A0A392LXD3</accession>
<dbReference type="PANTHER" id="PTHR11439:SF494">
    <property type="entry name" value="CYSTEINE-RICH RLK (RECEPTOR-LIKE PROTEIN KINASE) 8"/>
    <property type="match status" value="1"/>
</dbReference>
<dbReference type="SUPFAM" id="SSF56672">
    <property type="entry name" value="DNA/RNA polymerases"/>
    <property type="match status" value="1"/>
</dbReference>
<proteinExistence type="predicted"/>
<dbReference type="Pfam" id="PF00665">
    <property type="entry name" value="rve"/>
    <property type="match status" value="1"/>
</dbReference>
<evidence type="ECO:0000313" key="5">
    <source>
        <dbReference type="Proteomes" id="UP000265520"/>
    </source>
</evidence>
<feature type="region of interest" description="Disordered" evidence="2">
    <location>
        <begin position="816"/>
        <end position="841"/>
    </location>
</feature>
<dbReference type="InterPro" id="IPR036397">
    <property type="entry name" value="RNaseH_sf"/>
</dbReference>
<organism evidence="4 5">
    <name type="scientific">Trifolium medium</name>
    <dbReference type="NCBI Taxonomy" id="97028"/>
    <lineage>
        <taxon>Eukaryota</taxon>
        <taxon>Viridiplantae</taxon>
        <taxon>Streptophyta</taxon>
        <taxon>Embryophyta</taxon>
        <taxon>Tracheophyta</taxon>
        <taxon>Spermatophyta</taxon>
        <taxon>Magnoliopsida</taxon>
        <taxon>eudicotyledons</taxon>
        <taxon>Gunneridae</taxon>
        <taxon>Pentapetalae</taxon>
        <taxon>rosids</taxon>
        <taxon>fabids</taxon>
        <taxon>Fabales</taxon>
        <taxon>Fabaceae</taxon>
        <taxon>Papilionoideae</taxon>
        <taxon>50 kb inversion clade</taxon>
        <taxon>NPAAA clade</taxon>
        <taxon>Hologalegina</taxon>
        <taxon>IRL clade</taxon>
        <taxon>Trifolieae</taxon>
        <taxon>Trifolium</taxon>
    </lineage>
</organism>
<gene>
    <name evidence="4" type="ORF">A2U01_0000362</name>
</gene>
<evidence type="ECO:0000259" key="3">
    <source>
        <dbReference type="PROSITE" id="PS50994"/>
    </source>
</evidence>
<feature type="compositionally biased region" description="Basic and acidic residues" evidence="2">
    <location>
        <begin position="336"/>
        <end position="349"/>
    </location>
</feature>
<feature type="region of interest" description="Disordered" evidence="2">
    <location>
        <begin position="1"/>
        <end position="25"/>
    </location>
</feature>
<dbReference type="InterPro" id="IPR005162">
    <property type="entry name" value="Retrotrans_gag_dom"/>
</dbReference>
<keyword evidence="1" id="KW-0378">Hydrolase</keyword>
<dbReference type="Pfam" id="PF07727">
    <property type="entry name" value="RVT_2"/>
    <property type="match status" value="1"/>
</dbReference>
<feature type="compositionally biased region" description="Polar residues" evidence="2">
    <location>
        <begin position="816"/>
        <end position="825"/>
    </location>
</feature>
<dbReference type="InterPro" id="IPR025724">
    <property type="entry name" value="GAG-pre-integrase_dom"/>
</dbReference>
<dbReference type="InterPro" id="IPR001584">
    <property type="entry name" value="Integrase_cat-core"/>
</dbReference>
<dbReference type="Pfam" id="PF22936">
    <property type="entry name" value="Pol_BBD"/>
    <property type="match status" value="1"/>
</dbReference>
<feature type="region of interest" description="Disordered" evidence="2">
    <location>
        <begin position="856"/>
        <end position="891"/>
    </location>
</feature>
<dbReference type="EMBL" id="LXQA010000225">
    <property type="protein sequence ID" value="MCH79609.1"/>
    <property type="molecule type" value="Genomic_DNA"/>
</dbReference>
<dbReference type="InterPro" id="IPR057670">
    <property type="entry name" value="SH3_retrovirus"/>
</dbReference>
<feature type="compositionally biased region" description="Polar residues" evidence="2">
    <location>
        <begin position="856"/>
        <end position="868"/>
    </location>
</feature>
<feature type="domain" description="Integrase catalytic" evidence="3">
    <location>
        <begin position="612"/>
        <end position="691"/>
    </location>
</feature>
<dbReference type="CDD" id="cd09272">
    <property type="entry name" value="RNase_HI_RT_Ty1"/>
    <property type="match status" value="1"/>
</dbReference>
<dbReference type="GO" id="GO:0015074">
    <property type="term" value="P:DNA integration"/>
    <property type="evidence" value="ECO:0007669"/>
    <property type="project" value="InterPro"/>
</dbReference>
<dbReference type="Gene3D" id="3.30.420.10">
    <property type="entry name" value="Ribonuclease H-like superfamily/Ribonuclease H"/>
    <property type="match status" value="1"/>
</dbReference>
<dbReference type="InterPro" id="IPR043502">
    <property type="entry name" value="DNA/RNA_pol_sf"/>
</dbReference>
<dbReference type="Pfam" id="PF14244">
    <property type="entry name" value="Retrotran_gag_3"/>
    <property type="match status" value="1"/>
</dbReference>
<reference evidence="4 5" key="1">
    <citation type="journal article" date="2018" name="Front. Plant Sci.">
        <title>Red Clover (Trifolium pratense) and Zigzag Clover (T. medium) - A Picture of Genomic Similarities and Differences.</title>
        <authorList>
            <person name="Dluhosova J."/>
            <person name="Istvanek J."/>
            <person name="Nedelnik J."/>
            <person name="Repkova J."/>
        </authorList>
    </citation>
    <scope>NUCLEOTIDE SEQUENCE [LARGE SCALE GENOMIC DNA]</scope>
    <source>
        <strain evidence="5">cv. 10/8</strain>
        <tissue evidence="4">Leaf</tissue>
    </source>
</reference>
<feature type="compositionally biased region" description="Basic and acidic residues" evidence="2">
    <location>
        <begin position="828"/>
        <end position="837"/>
    </location>
</feature>
<dbReference type="Pfam" id="PF13976">
    <property type="entry name" value="gag_pre-integrs"/>
    <property type="match status" value="1"/>
</dbReference>
<evidence type="ECO:0000256" key="1">
    <source>
        <dbReference type="ARBA" id="ARBA00022750"/>
    </source>
</evidence>
<dbReference type="InterPro" id="IPR054722">
    <property type="entry name" value="PolX-like_BBD"/>
</dbReference>
<feature type="region of interest" description="Disordered" evidence="2">
    <location>
        <begin position="257"/>
        <end position="293"/>
    </location>
</feature>
<feature type="compositionally biased region" description="Low complexity" evidence="2">
    <location>
        <begin position="272"/>
        <end position="293"/>
    </location>
</feature>
<keyword evidence="1" id="KW-0064">Aspartyl protease</keyword>
<comment type="caution">
    <text evidence="4">The sequence shown here is derived from an EMBL/GenBank/DDBJ whole genome shotgun (WGS) entry which is preliminary data.</text>
</comment>
<dbReference type="Pfam" id="PF25597">
    <property type="entry name" value="SH3_retrovirus"/>
    <property type="match status" value="1"/>
</dbReference>
<dbReference type="PROSITE" id="PS50994">
    <property type="entry name" value="INTEGRASE"/>
    <property type="match status" value="1"/>
</dbReference>
<name>A0A392LXD3_9FABA</name>
<dbReference type="InterPro" id="IPR012337">
    <property type="entry name" value="RNaseH-like_sf"/>
</dbReference>
<dbReference type="PANTHER" id="PTHR11439">
    <property type="entry name" value="GAG-POL-RELATED RETROTRANSPOSON"/>
    <property type="match status" value="1"/>
</dbReference>